<dbReference type="RefSeq" id="XP_003111188.2">
    <property type="nucleotide sequence ID" value="XM_003111140.2"/>
</dbReference>
<dbReference type="GO" id="GO:0010008">
    <property type="term" value="C:endosome membrane"/>
    <property type="evidence" value="ECO:0007669"/>
    <property type="project" value="TreeGrafter"/>
</dbReference>
<protein>
    <recommendedName>
        <fullName evidence="2">AB hydrolase-1 domain-containing protein</fullName>
    </recommendedName>
</protein>
<accession>A0A6A5HSX7</accession>
<keyword evidence="1" id="KW-1133">Transmembrane helix</keyword>
<feature type="domain" description="AB hydrolase-1" evidence="2">
    <location>
        <begin position="232"/>
        <end position="330"/>
    </location>
</feature>
<evidence type="ECO:0000259" key="2">
    <source>
        <dbReference type="Pfam" id="PF00561"/>
    </source>
</evidence>
<dbReference type="EMBL" id="WUAV01000001">
    <property type="protein sequence ID" value="KAF1769323.1"/>
    <property type="molecule type" value="Genomic_DNA"/>
</dbReference>
<feature type="transmembrane region" description="Helical" evidence="1">
    <location>
        <begin position="94"/>
        <end position="113"/>
    </location>
</feature>
<comment type="caution">
    <text evidence="3">The sequence shown here is derived from an EMBL/GenBank/DDBJ whole genome shotgun (WGS) entry which is preliminary data.</text>
</comment>
<dbReference type="CTD" id="9801312"/>
<dbReference type="PANTHER" id="PTHR12277:SF56">
    <property type="entry name" value="AB HYDROLASE-1 DOMAIN-CONTAINING PROTEIN"/>
    <property type="match status" value="1"/>
</dbReference>
<proteinExistence type="predicted"/>
<keyword evidence="1" id="KW-0812">Transmembrane</keyword>
<dbReference type="SUPFAM" id="SSF53474">
    <property type="entry name" value="alpha/beta-Hydrolases"/>
    <property type="match status" value="1"/>
</dbReference>
<dbReference type="InterPro" id="IPR029058">
    <property type="entry name" value="AB_hydrolase_fold"/>
</dbReference>
<sequence length="478" mass="54589">MIYPQMRNFKHESKRERIIRERVTAGLCSELHLSANTVQTNNLSITSASVAPEDYARIVSHLQSAVCLNVARRVACPAHDSKLWTDGEKKKYPILRFLWKVIVVIMSILYVLLPPYPPKLFRKIVFCCPQKGRYYYLIAAKGATRRACFRASEADGYDHLSICLPQMIRPKVRAIDVFYHLLRCKVFTLPYNEKHKICAMELVCEQSIRWLHRDKNRKNRLRSPNLIIFSQPNSSDLGCCLMMDPNFADIADFLQCDLLIFDYPGYGVSEGTTNEQNVYAAIESVMKYAMDQLGYPAEKIILIGFSLGTAAMVHVAEMYKVAALVLIAPFTSFFRIVCRRPSVVRPWFDMFPSLEKSRKVTSPTLICHGEKDYIVGHEHGVQLKDTIPDCELHLLKHASHQGIFCEREMWDRVEQFLGTRVGITRNWIEHLQSESSTSPAEISEVIENPVSSRTVERVTGDPKFHGKSINLENGIGLN</sequence>
<dbReference type="InterPro" id="IPR000073">
    <property type="entry name" value="AB_hydrolase_1"/>
</dbReference>
<gene>
    <name evidence="3" type="ORF">GCK72_001140</name>
</gene>
<keyword evidence="1" id="KW-0472">Membrane</keyword>
<name>A0A6A5HSX7_CAERE</name>
<dbReference type="GO" id="GO:0005886">
    <property type="term" value="C:plasma membrane"/>
    <property type="evidence" value="ECO:0007669"/>
    <property type="project" value="TreeGrafter"/>
</dbReference>
<dbReference type="GeneID" id="9801312"/>
<dbReference type="Proteomes" id="UP000483820">
    <property type="component" value="Chromosome I"/>
</dbReference>
<dbReference type="Pfam" id="PF00561">
    <property type="entry name" value="Abhydrolase_1"/>
    <property type="match status" value="1"/>
</dbReference>
<organism evidence="3 4">
    <name type="scientific">Caenorhabditis remanei</name>
    <name type="common">Caenorhabditis vulgaris</name>
    <dbReference type="NCBI Taxonomy" id="31234"/>
    <lineage>
        <taxon>Eukaryota</taxon>
        <taxon>Metazoa</taxon>
        <taxon>Ecdysozoa</taxon>
        <taxon>Nematoda</taxon>
        <taxon>Chromadorea</taxon>
        <taxon>Rhabditida</taxon>
        <taxon>Rhabditina</taxon>
        <taxon>Rhabditomorpha</taxon>
        <taxon>Rhabditoidea</taxon>
        <taxon>Rhabditidae</taxon>
        <taxon>Peloderinae</taxon>
        <taxon>Caenorhabditis</taxon>
    </lineage>
</organism>
<evidence type="ECO:0000313" key="3">
    <source>
        <dbReference type="EMBL" id="KAF1769323.1"/>
    </source>
</evidence>
<dbReference type="AlphaFoldDB" id="A0A6A5HSX7"/>
<dbReference type="PANTHER" id="PTHR12277">
    <property type="entry name" value="ALPHA/BETA HYDROLASE DOMAIN-CONTAINING PROTEIN"/>
    <property type="match status" value="1"/>
</dbReference>
<dbReference type="GO" id="GO:0008474">
    <property type="term" value="F:palmitoyl-(protein) hydrolase activity"/>
    <property type="evidence" value="ECO:0007669"/>
    <property type="project" value="TreeGrafter"/>
</dbReference>
<evidence type="ECO:0000256" key="1">
    <source>
        <dbReference type="SAM" id="Phobius"/>
    </source>
</evidence>
<dbReference type="KEGG" id="crq:GCK72_001140"/>
<dbReference type="Gene3D" id="3.40.50.1820">
    <property type="entry name" value="alpha/beta hydrolase"/>
    <property type="match status" value="1"/>
</dbReference>
<evidence type="ECO:0000313" key="4">
    <source>
        <dbReference type="Proteomes" id="UP000483820"/>
    </source>
</evidence>
<reference evidence="3 4" key="1">
    <citation type="submission" date="2019-12" db="EMBL/GenBank/DDBJ databases">
        <title>Chromosome-level assembly of the Caenorhabditis remanei genome.</title>
        <authorList>
            <person name="Teterina A.A."/>
            <person name="Willis J.H."/>
            <person name="Phillips P.C."/>
        </authorList>
    </citation>
    <scope>NUCLEOTIDE SEQUENCE [LARGE SCALE GENOMIC DNA]</scope>
    <source>
        <strain evidence="3 4">PX506</strain>
        <tissue evidence="3">Whole organism</tissue>
    </source>
</reference>